<evidence type="ECO:0000313" key="16">
    <source>
        <dbReference type="Proteomes" id="UP000287830"/>
    </source>
</evidence>
<dbReference type="GO" id="GO:0046872">
    <property type="term" value="F:metal ion binding"/>
    <property type="evidence" value="ECO:0007669"/>
    <property type="project" value="InterPro"/>
</dbReference>
<evidence type="ECO:0000256" key="3">
    <source>
        <dbReference type="ARBA" id="ARBA00005174"/>
    </source>
</evidence>
<dbReference type="InterPro" id="IPR016185">
    <property type="entry name" value="PreATP-grasp_dom_sf"/>
</dbReference>
<comment type="similarity">
    <text evidence="9 12">Belongs to the GARS family.</text>
</comment>
<evidence type="ECO:0000256" key="1">
    <source>
        <dbReference type="ARBA" id="ARBA00001936"/>
    </source>
</evidence>
<dbReference type="InterPro" id="IPR011761">
    <property type="entry name" value="ATP-grasp"/>
</dbReference>
<dbReference type="NCBIfam" id="TIGR00877">
    <property type="entry name" value="purD"/>
    <property type="match status" value="1"/>
</dbReference>
<dbReference type="Pfam" id="PF02844">
    <property type="entry name" value="GARS_N"/>
    <property type="match status" value="1"/>
</dbReference>
<comment type="cofactor">
    <cofactor evidence="1">
        <name>Mn(2+)</name>
        <dbReference type="ChEBI" id="CHEBI:29035"/>
    </cofactor>
</comment>
<dbReference type="Gene3D" id="3.30.1490.20">
    <property type="entry name" value="ATP-grasp fold, A domain"/>
    <property type="match status" value="1"/>
</dbReference>
<evidence type="ECO:0000256" key="10">
    <source>
        <dbReference type="ARBA" id="ARBA00042242"/>
    </source>
</evidence>
<dbReference type="GO" id="GO:0005524">
    <property type="term" value="F:ATP binding"/>
    <property type="evidence" value="ECO:0007669"/>
    <property type="project" value="UniProtKB-UniRule"/>
</dbReference>
<keyword evidence="7 12" id="KW-0658">Purine biosynthesis</keyword>
<dbReference type="SMART" id="SM01210">
    <property type="entry name" value="GARS_C"/>
    <property type="match status" value="1"/>
</dbReference>
<dbReference type="Proteomes" id="UP000287830">
    <property type="component" value="Unassembled WGS sequence"/>
</dbReference>
<dbReference type="SMART" id="SM01209">
    <property type="entry name" value="GARS_A"/>
    <property type="match status" value="1"/>
</dbReference>
<dbReference type="EMBL" id="BHZC01000001">
    <property type="protein sequence ID" value="GCD36580.1"/>
    <property type="molecule type" value="Genomic_DNA"/>
</dbReference>
<dbReference type="EC" id="6.3.4.13" evidence="4 12"/>
<dbReference type="Pfam" id="PF02843">
    <property type="entry name" value="GARS_C"/>
    <property type="match status" value="1"/>
</dbReference>
<dbReference type="RefSeq" id="WP_125046175.1">
    <property type="nucleotide sequence ID" value="NZ_BHZC01000001.1"/>
</dbReference>
<dbReference type="OrthoDB" id="9807240at2"/>
<dbReference type="GeneID" id="95623200"/>
<keyword evidence="6 13" id="KW-0547">Nucleotide-binding</keyword>
<dbReference type="UniPathway" id="UPA00074">
    <property type="reaction ID" value="UER00125"/>
</dbReference>
<keyword evidence="5 12" id="KW-0436">Ligase</keyword>
<keyword evidence="8 13" id="KW-0067">ATP-binding</keyword>
<feature type="domain" description="ATP-grasp" evidence="14">
    <location>
        <begin position="107"/>
        <end position="314"/>
    </location>
</feature>
<accession>A0A7U9PZR2</accession>
<dbReference type="PANTHER" id="PTHR43472">
    <property type="entry name" value="PHOSPHORIBOSYLAMINE--GLYCINE LIGASE"/>
    <property type="match status" value="1"/>
</dbReference>
<dbReference type="AlphaFoldDB" id="A0A7U9PZR2"/>
<evidence type="ECO:0000256" key="8">
    <source>
        <dbReference type="ARBA" id="ARBA00022840"/>
    </source>
</evidence>
<name>A0A7U9PZR2_9ACTN</name>
<dbReference type="GO" id="GO:0004637">
    <property type="term" value="F:phosphoribosylamine-glycine ligase activity"/>
    <property type="evidence" value="ECO:0007669"/>
    <property type="project" value="UniProtKB-UniRule"/>
</dbReference>
<dbReference type="InterPro" id="IPR020562">
    <property type="entry name" value="PRibGlycinamide_synth_N"/>
</dbReference>
<evidence type="ECO:0000256" key="5">
    <source>
        <dbReference type="ARBA" id="ARBA00022598"/>
    </source>
</evidence>
<sequence length="430" mass="44148">MKVLVIGGGAREHALCRSLSLDPDVTALHCAPGNAGIAEVAELHAVDAVDGAAVADLAQRLEADLVVVGPEAPLVAGVADAVRERGVPVFGPSAQAAVLEGSKAFAKDVMAAAGVPTARSYLCTTPAEIDAALDAFGAPYVVKDDGLAAGKGVVVTEDVETARAHALACVGAPPAPSRQRGRVVIEEFLDGPEVSLFAVTDGETVVPLQPAQDFKRAHDADEGPNTGGMGAYSPLPWADPKLVDEVLQTVLQPTVDELRRRGTPFSGLLYAGLAITSRGVRVIEFNARFGDPETQVVLARLRTPLSALLHAAATGTLAALPPLRWSDDAAVTVVVASHNYPGTPRTGDPIGGLTEVAEQDAPGAYVLHAGTKKDDATGEVVSAGGRVLSVTATGPDLAAARERAYRALGRITLDGSHHRTDIAARAAGES</sequence>
<evidence type="ECO:0000256" key="7">
    <source>
        <dbReference type="ARBA" id="ARBA00022755"/>
    </source>
</evidence>
<dbReference type="GO" id="GO:0009113">
    <property type="term" value="P:purine nucleobase biosynthetic process"/>
    <property type="evidence" value="ECO:0007669"/>
    <property type="project" value="InterPro"/>
</dbReference>
<dbReference type="InterPro" id="IPR020560">
    <property type="entry name" value="PRibGlycinamide_synth_C-dom"/>
</dbReference>
<evidence type="ECO:0000256" key="12">
    <source>
        <dbReference type="HAMAP-Rule" id="MF_00138"/>
    </source>
</evidence>
<evidence type="ECO:0000313" key="15">
    <source>
        <dbReference type="EMBL" id="GCD36580.1"/>
    </source>
</evidence>
<evidence type="ECO:0000259" key="14">
    <source>
        <dbReference type="PROSITE" id="PS50975"/>
    </source>
</evidence>
<dbReference type="Gene3D" id="3.90.600.10">
    <property type="entry name" value="Phosphoribosylglycinamide synthetase, C-terminal domain"/>
    <property type="match status" value="1"/>
</dbReference>
<dbReference type="Gene3D" id="3.30.470.20">
    <property type="entry name" value="ATP-grasp fold, B domain"/>
    <property type="match status" value="1"/>
</dbReference>
<dbReference type="Gene3D" id="3.40.50.20">
    <property type="match status" value="1"/>
</dbReference>
<evidence type="ECO:0000256" key="6">
    <source>
        <dbReference type="ARBA" id="ARBA00022741"/>
    </source>
</evidence>
<dbReference type="Pfam" id="PF01071">
    <property type="entry name" value="GARS_A"/>
    <property type="match status" value="1"/>
</dbReference>
<dbReference type="SUPFAM" id="SSF56059">
    <property type="entry name" value="Glutathione synthetase ATP-binding domain-like"/>
    <property type="match status" value="1"/>
</dbReference>
<evidence type="ECO:0000256" key="13">
    <source>
        <dbReference type="PROSITE-ProRule" id="PRU00409"/>
    </source>
</evidence>
<dbReference type="InterPro" id="IPR013815">
    <property type="entry name" value="ATP_grasp_subdomain_1"/>
</dbReference>
<organism evidence="15 16">
    <name type="scientific">Streptomyces chrestomyceticus JCM 4735</name>
    <dbReference type="NCBI Taxonomy" id="1306181"/>
    <lineage>
        <taxon>Bacteria</taxon>
        <taxon>Bacillati</taxon>
        <taxon>Actinomycetota</taxon>
        <taxon>Actinomycetes</taxon>
        <taxon>Kitasatosporales</taxon>
        <taxon>Streptomycetaceae</taxon>
        <taxon>Streptomyces</taxon>
    </lineage>
</organism>
<comment type="caution">
    <text evidence="15">The sequence shown here is derived from an EMBL/GenBank/DDBJ whole genome shotgun (WGS) entry which is preliminary data.</text>
</comment>
<dbReference type="PANTHER" id="PTHR43472:SF1">
    <property type="entry name" value="PHOSPHORIBOSYLAMINE--GLYCINE LIGASE, CHLOROPLASTIC"/>
    <property type="match status" value="1"/>
</dbReference>
<evidence type="ECO:0000256" key="4">
    <source>
        <dbReference type="ARBA" id="ARBA00013255"/>
    </source>
</evidence>
<dbReference type="SUPFAM" id="SSF51246">
    <property type="entry name" value="Rudiment single hybrid motif"/>
    <property type="match status" value="1"/>
</dbReference>
<dbReference type="PROSITE" id="PS00184">
    <property type="entry name" value="GARS"/>
    <property type="match status" value="1"/>
</dbReference>
<dbReference type="InterPro" id="IPR037123">
    <property type="entry name" value="PRibGlycinamide_synth_C_sf"/>
</dbReference>
<dbReference type="GO" id="GO:0006189">
    <property type="term" value="P:'de novo' IMP biosynthetic process"/>
    <property type="evidence" value="ECO:0007669"/>
    <property type="project" value="UniProtKB-UniRule"/>
</dbReference>
<dbReference type="InterPro" id="IPR020561">
    <property type="entry name" value="PRibGlycinamid_synth_ATP-grasp"/>
</dbReference>
<comment type="cofactor">
    <cofactor evidence="2">
        <name>Mg(2+)</name>
        <dbReference type="ChEBI" id="CHEBI:18420"/>
    </cofactor>
</comment>
<proteinExistence type="inferred from homology"/>
<reference evidence="15 16" key="1">
    <citation type="submission" date="2018-11" db="EMBL/GenBank/DDBJ databases">
        <title>Whole genome sequence of Streptomyces chrestomyceticus NBRC 13444(T).</title>
        <authorList>
            <person name="Komaki H."/>
            <person name="Tamura T."/>
        </authorList>
    </citation>
    <scope>NUCLEOTIDE SEQUENCE [LARGE SCALE GENOMIC DNA]</scope>
    <source>
        <strain evidence="15 16">NBRC 13444</strain>
    </source>
</reference>
<protein>
    <recommendedName>
        <fullName evidence="4 12">Phosphoribosylamine--glycine ligase</fullName>
        <ecNumber evidence="4 12">6.3.4.13</ecNumber>
    </recommendedName>
    <alternativeName>
        <fullName evidence="12">GARS</fullName>
    </alternativeName>
    <alternativeName>
        <fullName evidence="10 12">Glycinamide ribonucleotide synthetase</fullName>
    </alternativeName>
    <alternativeName>
        <fullName evidence="11 12">Phosphoribosylglycinamide synthetase</fullName>
    </alternativeName>
</protein>
<evidence type="ECO:0000256" key="11">
    <source>
        <dbReference type="ARBA" id="ARBA00042864"/>
    </source>
</evidence>
<dbReference type="InterPro" id="IPR020559">
    <property type="entry name" value="PRibGlycinamide_synth_CS"/>
</dbReference>
<evidence type="ECO:0000256" key="2">
    <source>
        <dbReference type="ARBA" id="ARBA00001946"/>
    </source>
</evidence>
<dbReference type="PROSITE" id="PS50975">
    <property type="entry name" value="ATP_GRASP"/>
    <property type="match status" value="1"/>
</dbReference>
<dbReference type="HAMAP" id="MF_00138">
    <property type="entry name" value="GARS"/>
    <property type="match status" value="1"/>
</dbReference>
<dbReference type="SUPFAM" id="SSF52440">
    <property type="entry name" value="PreATP-grasp domain"/>
    <property type="match status" value="1"/>
</dbReference>
<comment type="pathway">
    <text evidence="3 12">Purine metabolism; IMP biosynthesis via de novo pathway; N(1)-(5-phospho-D-ribosyl)glycinamide from 5-phospho-alpha-D-ribose 1-diphosphate: step 2/2.</text>
</comment>
<dbReference type="InterPro" id="IPR011054">
    <property type="entry name" value="Rudment_hybrid_motif"/>
</dbReference>
<evidence type="ECO:0000256" key="9">
    <source>
        <dbReference type="ARBA" id="ARBA00038345"/>
    </source>
</evidence>
<dbReference type="InterPro" id="IPR000115">
    <property type="entry name" value="PRibGlycinamide_synth"/>
</dbReference>
<gene>
    <name evidence="12 15" type="primary">purD</name>
    <name evidence="15" type="ORF">OEIGOIKO_04344</name>
</gene>
<comment type="catalytic activity">
    <reaction evidence="12">
        <text>5-phospho-beta-D-ribosylamine + glycine + ATP = N(1)-(5-phospho-beta-D-ribosyl)glycinamide + ADP + phosphate + H(+)</text>
        <dbReference type="Rhea" id="RHEA:17453"/>
        <dbReference type="ChEBI" id="CHEBI:15378"/>
        <dbReference type="ChEBI" id="CHEBI:30616"/>
        <dbReference type="ChEBI" id="CHEBI:43474"/>
        <dbReference type="ChEBI" id="CHEBI:57305"/>
        <dbReference type="ChEBI" id="CHEBI:58681"/>
        <dbReference type="ChEBI" id="CHEBI:143788"/>
        <dbReference type="ChEBI" id="CHEBI:456216"/>
        <dbReference type="EC" id="6.3.4.13"/>
    </reaction>
</comment>